<name>A0ABS7T2Y2_9GAMM</name>
<dbReference type="EMBL" id="JAINZW010000001">
    <property type="protein sequence ID" value="MBZ4038229.1"/>
    <property type="molecule type" value="Genomic_DNA"/>
</dbReference>
<evidence type="ECO:0000313" key="4">
    <source>
        <dbReference type="Proteomes" id="UP001430954"/>
    </source>
</evidence>
<feature type="domain" description="DUF4124" evidence="2">
    <location>
        <begin position="12"/>
        <end position="65"/>
    </location>
</feature>
<comment type="caution">
    <text evidence="3">The sequence shown here is derived from an EMBL/GenBank/DDBJ whole genome shotgun (WGS) entry which is preliminary data.</text>
</comment>
<sequence length="199" mass="21157">MLSIVCIGILAMTAAPTAHADLVIYRCTDASGAVTVQNDQRCPAGSREERRVIDDVPVAPPPPTPVPDIEPVAPVVAAPILEAAPEPPPVELLPPPPLFQCLTWNKEPYLTERETPARRCAPLRTVGLAGGTGAGAACEERDDRCEPVPDEALCERWRERLRNAQGAERFGVPAREGESARDVGRIEQLLAASTCAAAG</sequence>
<evidence type="ECO:0000259" key="2">
    <source>
        <dbReference type="Pfam" id="PF13511"/>
    </source>
</evidence>
<dbReference type="Proteomes" id="UP001430954">
    <property type="component" value="Unassembled WGS sequence"/>
</dbReference>
<organism evidence="3 4">
    <name type="scientific">Novilysobacter selenitireducens</name>
    <dbReference type="NCBI Taxonomy" id="2872639"/>
    <lineage>
        <taxon>Bacteria</taxon>
        <taxon>Pseudomonadati</taxon>
        <taxon>Pseudomonadota</taxon>
        <taxon>Gammaproteobacteria</taxon>
        <taxon>Lysobacterales</taxon>
        <taxon>Lysobacteraceae</taxon>
        <taxon>Novilysobacter</taxon>
    </lineage>
</organism>
<gene>
    <name evidence="3" type="ORF">K6753_01595</name>
</gene>
<dbReference type="RefSeq" id="WP_223674431.1">
    <property type="nucleotide sequence ID" value="NZ_JAINZW010000001.1"/>
</dbReference>
<protein>
    <submittedName>
        <fullName evidence="3">DUF4124 domain-containing protein</fullName>
    </submittedName>
</protein>
<dbReference type="Pfam" id="PF13511">
    <property type="entry name" value="DUF4124"/>
    <property type="match status" value="1"/>
</dbReference>
<keyword evidence="4" id="KW-1185">Reference proteome</keyword>
<dbReference type="InterPro" id="IPR025392">
    <property type="entry name" value="DUF4124"/>
</dbReference>
<keyword evidence="1" id="KW-0732">Signal</keyword>
<reference evidence="3 4" key="1">
    <citation type="submission" date="2021-09" db="EMBL/GenBank/DDBJ databases">
        <title>Lysobacter sp. 13A isolated from the river sediment.</title>
        <authorList>
            <person name="Liu H."/>
            <person name="Li S."/>
            <person name="Mao S."/>
        </authorList>
    </citation>
    <scope>NUCLEOTIDE SEQUENCE [LARGE SCALE GENOMIC DNA]</scope>
    <source>
        <strain evidence="3 4">13A</strain>
    </source>
</reference>
<evidence type="ECO:0000313" key="3">
    <source>
        <dbReference type="EMBL" id="MBZ4038229.1"/>
    </source>
</evidence>
<accession>A0ABS7T2Y2</accession>
<feature type="signal peptide" evidence="1">
    <location>
        <begin position="1"/>
        <end position="20"/>
    </location>
</feature>
<evidence type="ECO:0000256" key="1">
    <source>
        <dbReference type="SAM" id="SignalP"/>
    </source>
</evidence>
<feature type="chain" id="PRO_5045837111" evidence="1">
    <location>
        <begin position="21"/>
        <end position="199"/>
    </location>
</feature>
<proteinExistence type="predicted"/>